<dbReference type="SUPFAM" id="SSF81606">
    <property type="entry name" value="PP2C-like"/>
    <property type="match status" value="1"/>
</dbReference>
<dbReference type="AlphaFoldDB" id="A0A0D9VHW6"/>
<dbReference type="GO" id="GO:0004722">
    <property type="term" value="F:protein serine/threonine phosphatase activity"/>
    <property type="evidence" value="ECO:0007669"/>
    <property type="project" value="UniProtKB-EC"/>
</dbReference>
<dbReference type="InterPro" id="IPR000222">
    <property type="entry name" value="PP2C_BS"/>
</dbReference>
<name>A0A0D9VHW6_9ORYZ</name>
<reference evidence="2 3" key="1">
    <citation type="submission" date="2012-08" db="EMBL/GenBank/DDBJ databases">
        <title>Oryza genome evolution.</title>
        <authorList>
            <person name="Wing R.A."/>
        </authorList>
    </citation>
    <scope>NUCLEOTIDE SEQUENCE</scope>
</reference>
<sequence length="216" mass="22657">MEESLPGDGEGIGGAAVGGITLTLVCSASDRTRGTHPTAKAARAGPGARVAGGVFLGRWIRRSSHVGQSNGGDAPRRKIPRLACRPCTPTLLLRNKLAGAAAELRRGEDYLIIISFSSLLPPPPLLCFPLLQDNQTPAMGASPSHPSSTYAVTSKLTNEGENHRIKYASSTMQGLRPDMQDALAVELDLDATTSFFGVYDGHGGQGNLSRVVTLPL</sequence>
<proteinExistence type="predicted"/>
<reference evidence="2" key="3">
    <citation type="submission" date="2015-04" db="UniProtKB">
        <authorList>
            <consortium name="EnsemblPlants"/>
        </authorList>
    </citation>
    <scope>IDENTIFICATION</scope>
</reference>
<dbReference type="InterPro" id="IPR036457">
    <property type="entry name" value="PPM-type-like_dom_sf"/>
</dbReference>
<reference evidence="3" key="2">
    <citation type="submission" date="2013-12" db="EMBL/GenBank/DDBJ databases">
        <authorList>
            <person name="Yu Y."/>
            <person name="Lee S."/>
            <person name="de Baynast K."/>
            <person name="Wissotski M."/>
            <person name="Liu L."/>
            <person name="Talag J."/>
            <person name="Goicoechea J."/>
            <person name="Angelova A."/>
            <person name="Jetty R."/>
            <person name="Kudrna D."/>
            <person name="Golser W."/>
            <person name="Rivera L."/>
            <person name="Zhang J."/>
            <person name="Wing R."/>
        </authorList>
    </citation>
    <scope>NUCLEOTIDE SEQUENCE</scope>
</reference>
<dbReference type="GO" id="GO:0043169">
    <property type="term" value="F:cation binding"/>
    <property type="evidence" value="ECO:0007669"/>
    <property type="project" value="InterPro"/>
</dbReference>
<evidence type="ECO:0000313" key="2">
    <source>
        <dbReference type="EnsemblPlants" id="LPERR02G18730.1"/>
    </source>
</evidence>
<dbReference type="EnsemblPlants" id="LPERR02G18730.1">
    <property type="protein sequence ID" value="LPERR02G18730.1"/>
    <property type="gene ID" value="LPERR02G18730"/>
</dbReference>
<dbReference type="PROSITE" id="PS01032">
    <property type="entry name" value="PPM_1"/>
    <property type="match status" value="1"/>
</dbReference>
<dbReference type="Gramene" id="LPERR02G18730.1">
    <property type="protein sequence ID" value="LPERR02G18730.1"/>
    <property type="gene ID" value="LPERR02G18730"/>
</dbReference>
<dbReference type="eggNOG" id="KOG0698">
    <property type="taxonomic scope" value="Eukaryota"/>
</dbReference>
<protein>
    <recommendedName>
        <fullName evidence="1">protein-serine/threonine phosphatase</fullName>
        <ecNumber evidence="1">3.1.3.16</ecNumber>
    </recommendedName>
</protein>
<organism evidence="2 3">
    <name type="scientific">Leersia perrieri</name>
    <dbReference type="NCBI Taxonomy" id="77586"/>
    <lineage>
        <taxon>Eukaryota</taxon>
        <taxon>Viridiplantae</taxon>
        <taxon>Streptophyta</taxon>
        <taxon>Embryophyta</taxon>
        <taxon>Tracheophyta</taxon>
        <taxon>Spermatophyta</taxon>
        <taxon>Magnoliopsida</taxon>
        <taxon>Liliopsida</taxon>
        <taxon>Poales</taxon>
        <taxon>Poaceae</taxon>
        <taxon>BOP clade</taxon>
        <taxon>Oryzoideae</taxon>
        <taxon>Oryzeae</taxon>
        <taxon>Oryzinae</taxon>
        <taxon>Leersia</taxon>
    </lineage>
</organism>
<dbReference type="STRING" id="77586.A0A0D9VHW6"/>
<dbReference type="Proteomes" id="UP000032180">
    <property type="component" value="Chromosome 2"/>
</dbReference>
<dbReference type="EC" id="3.1.3.16" evidence="1"/>
<dbReference type="Gene3D" id="3.60.40.10">
    <property type="entry name" value="PPM-type phosphatase domain"/>
    <property type="match status" value="1"/>
</dbReference>
<evidence type="ECO:0000313" key="3">
    <source>
        <dbReference type="Proteomes" id="UP000032180"/>
    </source>
</evidence>
<dbReference type="HOGENOM" id="CLU_1279314_0_0_1"/>
<accession>A0A0D9VHW6</accession>
<keyword evidence="3" id="KW-1185">Reference proteome</keyword>
<evidence type="ECO:0000256" key="1">
    <source>
        <dbReference type="ARBA" id="ARBA00013081"/>
    </source>
</evidence>